<proteinExistence type="predicted"/>
<organism evidence="1 2">
    <name type="scientific">Canna indica</name>
    <name type="common">Indian-shot</name>
    <dbReference type="NCBI Taxonomy" id="4628"/>
    <lineage>
        <taxon>Eukaryota</taxon>
        <taxon>Viridiplantae</taxon>
        <taxon>Streptophyta</taxon>
        <taxon>Embryophyta</taxon>
        <taxon>Tracheophyta</taxon>
        <taxon>Spermatophyta</taxon>
        <taxon>Magnoliopsida</taxon>
        <taxon>Liliopsida</taxon>
        <taxon>Zingiberales</taxon>
        <taxon>Cannaceae</taxon>
        <taxon>Canna</taxon>
    </lineage>
</organism>
<dbReference type="EMBL" id="CP136890">
    <property type="protein sequence ID" value="WOK93280.1"/>
    <property type="molecule type" value="Genomic_DNA"/>
</dbReference>
<reference evidence="1 2" key="1">
    <citation type="submission" date="2023-10" db="EMBL/GenBank/DDBJ databases">
        <title>Chromosome-scale genome assembly provides insights into flower coloration mechanisms of Canna indica.</title>
        <authorList>
            <person name="Li C."/>
        </authorList>
    </citation>
    <scope>NUCLEOTIDE SEQUENCE [LARGE SCALE GENOMIC DNA]</scope>
    <source>
        <tissue evidence="1">Flower</tissue>
    </source>
</reference>
<name>A0AAQ3Q1P4_9LILI</name>
<dbReference type="InterPro" id="IPR018971">
    <property type="entry name" value="DUF1997"/>
</dbReference>
<protein>
    <submittedName>
        <fullName evidence="1">Uncharacterized protein</fullName>
    </submittedName>
</protein>
<sequence length="278" mass="31044">MAEIAAVARASGLGKLLLVHGEGDQKAPIKSGSRFAAANLTSSIWKSQRKKEITNNLRLHYHPPPPPRGSRILAAVPAASSSEDIISFDEYIFDRPRVFRAMFPDIRRSKQLNDEEWRIQMLPIKFLFASVNPVVVMRLRHKSNGKEYPPGVPEHATGVLELQATRWELQGLEEIQMPPHFALNVQGVLYADRSSKNRRLKGHLEMRISLILPPALTLVPDGLLRSIADAVLRRLLEKMKHEVDVGLISDFGNFRREKLMKLGAAAAAAAISSELRNS</sequence>
<keyword evidence="2" id="KW-1185">Reference proteome</keyword>
<evidence type="ECO:0000313" key="2">
    <source>
        <dbReference type="Proteomes" id="UP001327560"/>
    </source>
</evidence>
<evidence type="ECO:0000313" key="1">
    <source>
        <dbReference type="EMBL" id="WOK93280.1"/>
    </source>
</evidence>
<gene>
    <name evidence="1" type="ORF">Cni_G01975</name>
</gene>
<dbReference type="PANTHER" id="PTHR34133">
    <property type="entry name" value="OS07G0633000 PROTEIN"/>
    <property type="match status" value="1"/>
</dbReference>
<dbReference type="PANTHER" id="PTHR34133:SF8">
    <property type="entry name" value="OS07G0633000 PROTEIN"/>
    <property type="match status" value="1"/>
</dbReference>
<dbReference type="Proteomes" id="UP001327560">
    <property type="component" value="Chromosome 1"/>
</dbReference>
<dbReference type="AlphaFoldDB" id="A0AAQ3Q1P4"/>
<dbReference type="Pfam" id="PF09366">
    <property type="entry name" value="DUF1997"/>
    <property type="match status" value="1"/>
</dbReference>
<accession>A0AAQ3Q1P4</accession>